<name>A0A1E3WGW8_9VIBR</name>
<sequence>MTLMLWSKMPSKWISEGILRESFSGGRSVSDDIAALKLFIVLCILAKQVNRSSGSSVHDVLEIRATYDQLTGMCSLSRSLVSRGLKKLHITGLLSSSGVRTKTYTFTQVAYRGWCKLPKRALVKNEEEIPAMKAFLNRYSHERDALKCFLYILASRSNSKTYVDLSRGTIAKKTGVSLDAIDGAIGFLQSTSLISKVEDKGFLANSIHRDLSERLHRYWVIGSSSLNYKTYSVESEDSILVREPSLYFIENNRR</sequence>
<evidence type="ECO:0000313" key="1">
    <source>
        <dbReference type="EMBL" id="ODS05055.1"/>
    </source>
</evidence>
<evidence type="ECO:0000313" key="2">
    <source>
        <dbReference type="Proteomes" id="UP000095131"/>
    </source>
</evidence>
<dbReference type="OrthoDB" id="6636845at2"/>
<dbReference type="RefSeq" id="WP_069448057.1">
    <property type="nucleotide sequence ID" value="NZ_MDCJ01000007.1"/>
</dbReference>
<dbReference type="PATRIC" id="fig|45658.8.peg.4176"/>
<comment type="caution">
    <text evidence="1">The sequence shown here is derived from an EMBL/GenBank/DDBJ whole genome shotgun (WGS) entry which is preliminary data.</text>
</comment>
<dbReference type="EMBL" id="MDCJ01000007">
    <property type="protein sequence ID" value="ODS05055.1"/>
    <property type="molecule type" value="Genomic_DNA"/>
</dbReference>
<organism evidence="1 2">
    <name type="scientific">Vibrio scophthalmi</name>
    <dbReference type="NCBI Taxonomy" id="45658"/>
    <lineage>
        <taxon>Bacteria</taxon>
        <taxon>Pseudomonadati</taxon>
        <taxon>Pseudomonadota</taxon>
        <taxon>Gammaproteobacteria</taxon>
        <taxon>Vibrionales</taxon>
        <taxon>Vibrionaceae</taxon>
        <taxon>Vibrio</taxon>
    </lineage>
</organism>
<dbReference type="AlphaFoldDB" id="A0A1E3WGW8"/>
<protein>
    <recommendedName>
        <fullName evidence="3">Replication protein</fullName>
    </recommendedName>
</protein>
<gene>
    <name evidence="1" type="ORF">VSF3289_04195</name>
</gene>
<accession>A0A1E3WGW8</accession>
<evidence type="ECO:0008006" key="3">
    <source>
        <dbReference type="Google" id="ProtNLM"/>
    </source>
</evidence>
<reference evidence="1 2" key="1">
    <citation type="submission" date="2016-08" db="EMBL/GenBank/DDBJ databases">
        <title>Genome sequencing of Vibrio scophthalmi strain FP3289, an isolated from Paralichthys olivaceus.</title>
        <authorList>
            <person name="Han H.-J."/>
        </authorList>
    </citation>
    <scope>NUCLEOTIDE SEQUENCE [LARGE SCALE GENOMIC DNA]</scope>
    <source>
        <strain evidence="1 2">FP3289</strain>
    </source>
</reference>
<dbReference type="Proteomes" id="UP000095131">
    <property type="component" value="Unassembled WGS sequence"/>
</dbReference>
<proteinExistence type="predicted"/>